<sequence length="241" mass="26979">MQDIFKPSFIIESFPEILKFLPATLEIALISSVIGILLGFIIAIIKIKKIPILNKLTILYVSFMRGTPLLVQLFLAYYGTPLIIEFINYKFSTKYNINDIPAMVFVFLAFSLNESAYTSETIRGAILSVDKKEVEAGQSIGMTSSTIMRRIILPQALVVAIPNLGNTLISLIKSTSLAFTVSVMDVMGSAKVIAGRNMRFFEVYISVAIIYWVICLLIEIVIKKIEIKLNIQDREVIDDRG</sequence>
<dbReference type="PANTHER" id="PTHR30614:SF0">
    <property type="entry name" value="L-CYSTINE TRANSPORT SYSTEM PERMEASE PROTEIN TCYL"/>
    <property type="match status" value="1"/>
</dbReference>
<keyword evidence="4 8" id="KW-0812">Transmembrane</keyword>
<dbReference type="Pfam" id="PF00528">
    <property type="entry name" value="BPD_transp_1"/>
    <property type="match status" value="1"/>
</dbReference>
<keyword evidence="7 8" id="KW-0472">Membrane</keyword>
<feature type="transmembrane region" description="Helical" evidence="8">
    <location>
        <begin position="100"/>
        <end position="117"/>
    </location>
</feature>
<dbReference type="CDD" id="cd06261">
    <property type="entry name" value="TM_PBP2"/>
    <property type="match status" value="1"/>
</dbReference>
<keyword evidence="2 8" id="KW-0813">Transport</keyword>
<dbReference type="InterPro" id="IPR000515">
    <property type="entry name" value="MetI-like"/>
</dbReference>
<organism evidence="10 11">
    <name type="scientific">Clostridium estertheticum</name>
    <dbReference type="NCBI Taxonomy" id="238834"/>
    <lineage>
        <taxon>Bacteria</taxon>
        <taxon>Bacillati</taxon>
        <taxon>Bacillota</taxon>
        <taxon>Clostridia</taxon>
        <taxon>Eubacteriales</taxon>
        <taxon>Clostridiaceae</taxon>
        <taxon>Clostridium</taxon>
    </lineage>
</organism>
<feature type="transmembrane region" description="Helical" evidence="8">
    <location>
        <begin position="203"/>
        <end position="222"/>
    </location>
</feature>
<dbReference type="AlphaFoldDB" id="A0AA47I6Y3"/>
<keyword evidence="3" id="KW-1003">Cell membrane</keyword>
<feature type="transmembrane region" description="Helical" evidence="8">
    <location>
        <begin position="57"/>
        <end position="80"/>
    </location>
</feature>
<proteinExistence type="inferred from homology"/>
<comment type="similarity">
    <text evidence="8">Belongs to the binding-protein-dependent transport system permease family.</text>
</comment>
<evidence type="ECO:0000256" key="5">
    <source>
        <dbReference type="ARBA" id="ARBA00022970"/>
    </source>
</evidence>
<dbReference type="InterPro" id="IPR043429">
    <property type="entry name" value="ArtM/GltK/GlnP/TcyL/YhdX-like"/>
</dbReference>
<dbReference type="PROSITE" id="PS50928">
    <property type="entry name" value="ABC_TM1"/>
    <property type="match status" value="1"/>
</dbReference>
<evidence type="ECO:0000256" key="4">
    <source>
        <dbReference type="ARBA" id="ARBA00022692"/>
    </source>
</evidence>
<dbReference type="RefSeq" id="WP_216121180.1">
    <property type="nucleotide sequence ID" value="NZ_CP086239.1"/>
</dbReference>
<keyword evidence="5" id="KW-0029">Amino-acid transport</keyword>
<feature type="transmembrane region" description="Helical" evidence="8">
    <location>
        <begin position="20"/>
        <end position="45"/>
    </location>
</feature>
<accession>A0AA47I6Y3</accession>
<name>A0AA47I6Y3_9CLOT</name>
<evidence type="ECO:0000313" key="10">
    <source>
        <dbReference type="EMBL" id="WAG62047.1"/>
    </source>
</evidence>
<dbReference type="Proteomes" id="UP001164733">
    <property type="component" value="Chromosome"/>
</dbReference>
<evidence type="ECO:0000256" key="7">
    <source>
        <dbReference type="ARBA" id="ARBA00023136"/>
    </source>
</evidence>
<dbReference type="InterPro" id="IPR010065">
    <property type="entry name" value="AA_ABC_transptr_permease_3TM"/>
</dbReference>
<feature type="domain" description="ABC transmembrane type-1" evidence="9">
    <location>
        <begin position="21"/>
        <end position="222"/>
    </location>
</feature>
<dbReference type="EMBL" id="CP086239">
    <property type="protein sequence ID" value="WAG62047.1"/>
    <property type="molecule type" value="Genomic_DNA"/>
</dbReference>
<dbReference type="PANTHER" id="PTHR30614">
    <property type="entry name" value="MEMBRANE COMPONENT OF AMINO ACID ABC TRANSPORTER"/>
    <property type="match status" value="1"/>
</dbReference>
<evidence type="ECO:0000256" key="1">
    <source>
        <dbReference type="ARBA" id="ARBA00004651"/>
    </source>
</evidence>
<evidence type="ECO:0000259" key="9">
    <source>
        <dbReference type="PROSITE" id="PS50928"/>
    </source>
</evidence>
<evidence type="ECO:0000256" key="6">
    <source>
        <dbReference type="ARBA" id="ARBA00022989"/>
    </source>
</evidence>
<gene>
    <name evidence="10" type="ORF">LL038_07330</name>
</gene>
<comment type="subcellular location">
    <subcellularLocation>
        <location evidence="1 8">Cell membrane</location>
        <topology evidence="1 8">Multi-pass membrane protein</topology>
    </subcellularLocation>
</comment>
<protein>
    <submittedName>
        <fullName evidence="10">Amino acid ABC transporter permease</fullName>
    </submittedName>
</protein>
<evidence type="ECO:0000313" key="11">
    <source>
        <dbReference type="Proteomes" id="UP001164733"/>
    </source>
</evidence>
<dbReference type="NCBIfam" id="TIGR01726">
    <property type="entry name" value="HEQRo_perm_3TM"/>
    <property type="match status" value="1"/>
</dbReference>
<evidence type="ECO:0000256" key="3">
    <source>
        <dbReference type="ARBA" id="ARBA00022475"/>
    </source>
</evidence>
<evidence type="ECO:0000256" key="8">
    <source>
        <dbReference type="RuleBase" id="RU363032"/>
    </source>
</evidence>
<keyword evidence="6 8" id="KW-1133">Transmembrane helix</keyword>
<dbReference type="GO" id="GO:0043190">
    <property type="term" value="C:ATP-binding cassette (ABC) transporter complex"/>
    <property type="evidence" value="ECO:0007669"/>
    <property type="project" value="InterPro"/>
</dbReference>
<evidence type="ECO:0000256" key="2">
    <source>
        <dbReference type="ARBA" id="ARBA00022448"/>
    </source>
</evidence>
<dbReference type="GO" id="GO:0022857">
    <property type="term" value="F:transmembrane transporter activity"/>
    <property type="evidence" value="ECO:0007669"/>
    <property type="project" value="InterPro"/>
</dbReference>
<dbReference type="GO" id="GO:0006865">
    <property type="term" value="P:amino acid transport"/>
    <property type="evidence" value="ECO:0007669"/>
    <property type="project" value="UniProtKB-KW"/>
</dbReference>
<reference evidence="10" key="1">
    <citation type="submission" date="2021-11" db="EMBL/GenBank/DDBJ databases">
        <title>Clostridia strains as spoilage organisms.</title>
        <authorList>
            <person name="Wambui J."/>
            <person name="Stevens M.J.A."/>
            <person name="Stephan R."/>
        </authorList>
    </citation>
    <scope>NUCLEOTIDE SEQUENCE</scope>
    <source>
        <strain evidence="10">CF009</strain>
    </source>
</reference>